<name>A0ACB9LMW7_9MYRT</name>
<proteinExistence type="predicted"/>
<dbReference type="Proteomes" id="UP001057402">
    <property type="component" value="Chromosome 11"/>
</dbReference>
<accession>A0ACB9LMW7</accession>
<keyword evidence="2" id="KW-1185">Reference proteome</keyword>
<comment type="caution">
    <text evidence="1">The sequence shown here is derived from an EMBL/GenBank/DDBJ whole genome shotgun (WGS) entry which is preliminary data.</text>
</comment>
<sequence length="89" mass="10247">MEVSNMALDERTYTLLIENLLKEDIETASRIFHYMKGKGLVSSTSFSVIIRGLCHLKEMKMAMKYHDEMLQMGLKPEGQAYKRLIAGFD</sequence>
<evidence type="ECO:0000313" key="2">
    <source>
        <dbReference type="Proteomes" id="UP001057402"/>
    </source>
</evidence>
<organism evidence="1 2">
    <name type="scientific">Melastoma candidum</name>
    <dbReference type="NCBI Taxonomy" id="119954"/>
    <lineage>
        <taxon>Eukaryota</taxon>
        <taxon>Viridiplantae</taxon>
        <taxon>Streptophyta</taxon>
        <taxon>Embryophyta</taxon>
        <taxon>Tracheophyta</taxon>
        <taxon>Spermatophyta</taxon>
        <taxon>Magnoliopsida</taxon>
        <taxon>eudicotyledons</taxon>
        <taxon>Gunneridae</taxon>
        <taxon>Pentapetalae</taxon>
        <taxon>rosids</taxon>
        <taxon>malvids</taxon>
        <taxon>Myrtales</taxon>
        <taxon>Melastomataceae</taxon>
        <taxon>Melastomatoideae</taxon>
        <taxon>Melastomateae</taxon>
        <taxon>Melastoma</taxon>
    </lineage>
</organism>
<protein>
    <submittedName>
        <fullName evidence="1">Uncharacterized protein</fullName>
    </submittedName>
</protein>
<gene>
    <name evidence="1" type="ORF">MLD38_036876</name>
</gene>
<evidence type="ECO:0000313" key="1">
    <source>
        <dbReference type="EMBL" id="KAI4312019.1"/>
    </source>
</evidence>
<reference evidence="2" key="1">
    <citation type="journal article" date="2023" name="Front. Plant Sci.">
        <title>Chromosomal-level genome assembly of Melastoma candidum provides insights into trichome evolution.</title>
        <authorList>
            <person name="Zhong Y."/>
            <person name="Wu W."/>
            <person name="Sun C."/>
            <person name="Zou P."/>
            <person name="Liu Y."/>
            <person name="Dai S."/>
            <person name="Zhou R."/>
        </authorList>
    </citation>
    <scope>NUCLEOTIDE SEQUENCE [LARGE SCALE GENOMIC DNA]</scope>
</reference>
<dbReference type="EMBL" id="CM042890">
    <property type="protein sequence ID" value="KAI4312019.1"/>
    <property type="molecule type" value="Genomic_DNA"/>
</dbReference>